<dbReference type="Gene3D" id="1.10.10.790">
    <property type="entry name" value="Surp module"/>
    <property type="match status" value="2"/>
</dbReference>
<dbReference type="SUPFAM" id="SSF109905">
    <property type="entry name" value="Surp module (SWAP domain)"/>
    <property type="match status" value="2"/>
</dbReference>
<feature type="region of interest" description="Disordered" evidence="8">
    <location>
        <begin position="352"/>
        <end position="375"/>
    </location>
</feature>
<feature type="compositionally biased region" description="Low complexity" evidence="8">
    <location>
        <begin position="521"/>
        <end position="534"/>
    </location>
</feature>
<dbReference type="SMART" id="SM01141">
    <property type="entry name" value="DRY_EERY"/>
    <property type="match status" value="1"/>
</dbReference>
<keyword evidence="6" id="KW-0508">mRNA splicing</keyword>
<dbReference type="PANTHER" id="PTHR13161:SF15">
    <property type="entry name" value="SPLICING FACTOR, SUPPRESSOR OF WHITE-APRICOT HOMOLOG"/>
    <property type="match status" value="1"/>
</dbReference>
<keyword evidence="1" id="KW-0507">mRNA processing</keyword>
<keyword evidence="3" id="KW-0694">RNA-binding</keyword>
<feature type="compositionally biased region" description="Acidic residues" evidence="8">
    <location>
        <begin position="188"/>
        <end position="202"/>
    </location>
</feature>
<dbReference type="PANTHER" id="PTHR13161">
    <property type="entry name" value="SPLICING FACTOR SUPPRESSOR OF WHITE APRICOT"/>
    <property type="match status" value="1"/>
</dbReference>
<evidence type="ECO:0000256" key="2">
    <source>
        <dbReference type="ARBA" id="ARBA00022737"/>
    </source>
</evidence>
<organism evidence="10 11">
    <name type="scientific">Ancylostoma ceylanicum</name>
    <dbReference type="NCBI Taxonomy" id="53326"/>
    <lineage>
        <taxon>Eukaryota</taxon>
        <taxon>Metazoa</taxon>
        <taxon>Ecdysozoa</taxon>
        <taxon>Nematoda</taxon>
        <taxon>Chromadorea</taxon>
        <taxon>Rhabditida</taxon>
        <taxon>Rhabditina</taxon>
        <taxon>Rhabditomorpha</taxon>
        <taxon>Strongyloidea</taxon>
        <taxon>Ancylostomatidae</taxon>
        <taxon>Ancylostomatinae</taxon>
        <taxon>Ancylostoma</taxon>
    </lineage>
</organism>
<comment type="caution">
    <text evidence="10">The sequence shown here is derived from an EMBL/GenBank/DDBJ whole genome shotgun (WGS) entry which is preliminary data.</text>
</comment>
<feature type="compositionally biased region" description="Acidic residues" evidence="8">
    <location>
        <begin position="136"/>
        <end position="146"/>
    </location>
</feature>
<dbReference type="Proteomes" id="UP000024635">
    <property type="component" value="Unassembled WGS sequence"/>
</dbReference>
<feature type="compositionally biased region" description="Polar residues" evidence="8">
    <location>
        <begin position="287"/>
        <end position="305"/>
    </location>
</feature>
<proteinExistence type="predicted"/>
<gene>
    <name evidence="10" type="primary">Acey_s0015.g2609</name>
    <name evidence="10" type="synonym">Acey-swp-1</name>
    <name evidence="10" type="ORF">Y032_0015g2609</name>
</gene>
<dbReference type="GO" id="GO:0003723">
    <property type="term" value="F:RNA binding"/>
    <property type="evidence" value="ECO:0007669"/>
    <property type="project" value="UniProtKB-KW"/>
</dbReference>
<dbReference type="Pfam" id="PF09750">
    <property type="entry name" value="DRY_EERY"/>
    <property type="match status" value="1"/>
</dbReference>
<accession>A0A016V8L3</accession>
<keyword evidence="7" id="KW-0175">Coiled coil</keyword>
<feature type="region of interest" description="Disordered" evidence="8">
    <location>
        <begin position="287"/>
        <end position="332"/>
    </location>
</feature>
<evidence type="ECO:0000259" key="9">
    <source>
        <dbReference type="PROSITE" id="PS50128"/>
    </source>
</evidence>
<dbReference type="InterPro" id="IPR040397">
    <property type="entry name" value="SWAP"/>
</dbReference>
<keyword evidence="2" id="KW-0677">Repeat</keyword>
<evidence type="ECO:0000256" key="5">
    <source>
        <dbReference type="ARBA" id="ARBA00023163"/>
    </source>
</evidence>
<evidence type="ECO:0000313" key="10">
    <source>
        <dbReference type="EMBL" id="EYC23367.1"/>
    </source>
</evidence>
<feature type="compositionally biased region" description="Basic and acidic residues" evidence="8">
    <location>
        <begin position="147"/>
        <end position="173"/>
    </location>
</feature>
<dbReference type="Pfam" id="PF01805">
    <property type="entry name" value="Surp"/>
    <property type="match status" value="2"/>
</dbReference>
<dbReference type="InterPro" id="IPR000061">
    <property type="entry name" value="Surp"/>
</dbReference>
<dbReference type="STRING" id="53326.A0A016V8L3"/>
<keyword evidence="5" id="KW-0804">Transcription</keyword>
<dbReference type="EMBL" id="JARK01001351">
    <property type="protein sequence ID" value="EYC23367.1"/>
    <property type="molecule type" value="Genomic_DNA"/>
</dbReference>
<feature type="domain" description="SURP motif" evidence="9">
    <location>
        <begin position="458"/>
        <end position="498"/>
    </location>
</feature>
<sequence length="883" mass="99146">MTADEDLLVFGYASRIYPPDERSEYIAEERHLIESPNEPSLKIDSLYSQHDFNKSKVSHNDREFSCKYHVWWLALRSHCAGRKVVMSYRKFDSTSQAGFIPFLCAIIDLLRYDCRLLLSVGCDAFASSSTEQESCPTEDLEEEMCDEERYRDLGDETEQTKEEEEARPRKAEIGFDYGTNDTKRNDDAAEPGNDDSDSESEPFEPPPGIKLPLGLAVPDNQKQNHIIERTALFVVTKGPQMEIVIKAKQRNNTEQFGFLEFDHVLHPYYKYLSKLIREKKYTPNLSKNAKGAAQQTSEASTSGTNGEKKSSALAAIAENESDSDDSDCELHPSLLSGYRKQTRSPDLIDAAENAAGPRRRPASPSPPPVTAHRHDYDMSKSNDIYASLFKSLKQVSTEREEAAKRQKEQLEIKKHIMASAPPPPDEEYRAWWLSFYGTPCPYSSPQPMVPPPPDLQPIIASYAEFVARHGAEAEMDLRDRVDLQLHFMHPSSHHFSYYQHLVRMCQWELAQKMQEEPVAVEQTEASESEAGTAAEVEKPSSTDTATEVSAPTSSSEAPNEPGAAESPVAAMNRKQRRRLQDAFRIPVALPVGIVDPVAAISLADANTMPKVSSSPALLTSVPQPSLQVEETGSDEASSTSTGIVLQQKPFAAAPVSFSLAPAKDENLVAAPSLAVIEGPGSPALVDPRTLSPLSAPQVQPGTSGVGLILPPPVPPNIPSNTQLDRKEKARIFMERLLNEKRVKKLKEQEEARIRELEAQKAEIERQLAEEEAKRKKTSLEMVDKLINRRIGALLGTVETKKPEEKEKAKVKLPARLSDDEMEKDRDEMRKKRKKEKSKKHKHKKSRSRSRDRSKDRERRRRRRSSGSSDSDRESSRKRRKERR</sequence>
<dbReference type="AlphaFoldDB" id="A0A016V8L3"/>
<evidence type="ECO:0000256" key="3">
    <source>
        <dbReference type="ARBA" id="ARBA00022884"/>
    </source>
</evidence>
<feature type="compositionally biased region" description="Basic and acidic residues" evidence="8">
    <location>
        <begin position="798"/>
        <end position="809"/>
    </location>
</feature>
<evidence type="ECO:0000256" key="1">
    <source>
        <dbReference type="ARBA" id="ARBA00022664"/>
    </source>
</evidence>
<name>A0A016V8L3_9BILA</name>
<evidence type="ECO:0000256" key="4">
    <source>
        <dbReference type="ARBA" id="ARBA00023015"/>
    </source>
</evidence>
<feature type="coiled-coil region" evidence="7">
    <location>
        <begin position="739"/>
        <end position="780"/>
    </location>
</feature>
<feature type="region of interest" description="Disordered" evidence="8">
    <location>
        <begin position="518"/>
        <end position="575"/>
    </location>
</feature>
<evidence type="ECO:0000256" key="6">
    <source>
        <dbReference type="ARBA" id="ARBA00023187"/>
    </source>
</evidence>
<feature type="compositionally biased region" description="Polar residues" evidence="8">
    <location>
        <begin position="541"/>
        <end position="557"/>
    </location>
</feature>
<reference evidence="11" key="1">
    <citation type="journal article" date="2015" name="Nat. Genet.">
        <title>The genome and transcriptome of the zoonotic hookworm Ancylostoma ceylanicum identify infection-specific gene families.</title>
        <authorList>
            <person name="Schwarz E.M."/>
            <person name="Hu Y."/>
            <person name="Antoshechkin I."/>
            <person name="Miller M.M."/>
            <person name="Sternberg P.W."/>
            <person name="Aroian R.V."/>
        </authorList>
    </citation>
    <scope>NUCLEOTIDE SEQUENCE</scope>
    <source>
        <strain evidence="11">HY135</strain>
    </source>
</reference>
<feature type="region of interest" description="Disordered" evidence="8">
    <location>
        <begin position="789"/>
        <end position="883"/>
    </location>
</feature>
<dbReference type="OrthoDB" id="5836667at2759"/>
<dbReference type="InterPro" id="IPR035967">
    <property type="entry name" value="SWAP/Surp_sf"/>
</dbReference>
<evidence type="ECO:0000313" key="11">
    <source>
        <dbReference type="Proteomes" id="UP000024635"/>
    </source>
</evidence>
<dbReference type="PROSITE" id="PS50128">
    <property type="entry name" value="SURP"/>
    <property type="match status" value="2"/>
</dbReference>
<dbReference type="GO" id="GO:0000395">
    <property type="term" value="P:mRNA 5'-splice site recognition"/>
    <property type="evidence" value="ECO:0007669"/>
    <property type="project" value="TreeGrafter"/>
</dbReference>
<keyword evidence="11" id="KW-1185">Reference proteome</keyword>
<feature type="region of interest" description="Disordered" evidence="8">
    <location>
        <begin position="131"/>
        <end position="215"/>
    </location>
</feature>
<keyword evidence="4" id="KW-0805">Transcription regulation</keyword>
<feature type="compositionally biased region" description="Basic residues" evidence="8">
    <location>
        <begin position="830"/>
        <end position="847"/>
    </location>
</feature>
<feature type="domain" description="SURP motif" evidence="9">
    <location>
        <begin position="226"/>
        <end position="269"/>
    </location>
</feature>
<evidence type="ECO:0000256" key="7">
    <source>
        <dbReference type="SAM" id="Coils"/>
    </source>
</evidence>
<feature type="compositionally biased region" description="Basic and acidic residues" evidence="8">
    <location>
        <begin position="816"/>
        <end position="829"/>
    </location>
</feature>
<protein>
    <recommendedName>
        <fullName evidence="9">SURP motif domain-containing protein</fullName>
    </recommendedName>
</protein>
<dbReference type="InterPro" id="IPR019147">
    <property type="entry name" value="SWAP_N_domain"/>
</dbReference>
<evidence type="ECO:0000256" key="8">
    <source>
        <dbReference type="SAM" id="MobiDB-lite"/>
    </source>
</evidence>
<dbReference type="SMART" id="SM00648">
    <property type="entry name" value="SWAP"/>
    <property type="match status" value="2"/>
</dbReference>